<dbReference type="GO" id="GO:0003677">
    <property type="term" value="F:DNA binding"/>
    <property type="evidence" value="ECO:0007669"/>
    <property type="project" value="UniProtKB-KW"/>
</dbReference>
<comment type="caution">
    <text evidence="3">The sequence shown here is derived from an EMBL/GenBank/DDBJ whole genome shotgun (WGS) entry which is preliminary data.</text>
</comment>
<dbReference type="InterPro" id="IPR012340">
    <property type="entry name" value="NA-bd_OB-fold"/>
</dbReference>
<proteinExistence type="predicted"/>
<evidence type="ECO:0000256" key="2">
    <source>
        <dbReference type="PROSITE-ProRule" id="PRU00252"/>
    </source>
</evidence>
<dbReference type="RefSeq" id="WP_344048205.1">
    <property type="nucleotide sequence ID" value="NZ_BAAAPB010000005.1"/>
</dbReference>
<name>A0ABN2RVW6_9ACTN</name>
<keyword evidence="4" id="KW-1185">Reference proteome</keyword>
<dbReference type="InterPro" id="IPR000424">
    <property type="entry name" value="Primosome_PriB/ssb"/>
</dbReference>
<dbReference type="Proteomes" id="UP001500571">
    <property type="component" value="Unassembled WGS sequence"/>
</dbReference>
<reference evidence="3 4" key="1">
    <citation type="journal article" date="2019" name="Int. J. Syst. Evol. Microbiol.">
        <title>The Global Catalogue of Microorganisms (GCM) 10K type strain sequencing project: providing services to taxonomists for standard genome sequencing and annotation.</title>
        <authorList>
            <consortium name="The Broad Institute Genomics Platform"/>
            <consortium name="The Broad Institute Genome Sequencing Center for Infectious Disease"/>
            <person name="Wu L."/>
            <person name="Ma J."/>
        </authorList>
    </citation>
    <scope>NUCLEOTIDE SEQUENCE [LARGE SCALE GENOMIC DNA]</scope>
    <source>
        <strain evidence="3 4">JCM 15309</strain>
    </source>
</reference>
<accession>A0ABN2RVW6</accession>
<dbReference type="PROSITE" id="PS50935">
    <property type="entry name" value="SSB"/>
    <property type="match status" value="1"/>
</dbReference>
<dbReference type="EMBL" id="BAAAPB010000005">
    <property type="protein sequence ID" value="GAA1975858.1"/>
    <property type="molecule type" value="Genomic_DNA"/>
</dbReference>
<sequence>MDVVAKMGSVSAVNEVRLVGRVSKAPQHRELPSGDGLLEFRVVVDRPAGSQRGRQRIDVIDCVVWGGRLLRTVRAWSAGDVVDVTGHVRRRFFRTAVGAGSRVEVEVRTARLIRRSASA</sequence>
<organism evidence="3 4">
    <name type="scientific">Nocardioides panacihumi</name>
    <dbReference type="NCBI Taxonomy" id="400774"/>
    <lineage>
        <taxon>Bacteria</taxon>
        <taxon>Bacillati</taxon>
        <taxon>Actinomycetota</taxon>
        <taxon>Actinomycetes</taxon>
        <taxon>Propionibacteriales</taxon>
        <taxon>Nocardioidaceae</taxon>
        <taxon>Nocardioides</taxon>
    </lineage>
</organism>
<dbReference type="Gene3D" id="2.40.50.140">
    <property type="entry name" value="Nucleic acid-binding proteins"/>
    <property type="match status" value="1"/>
</dbReference>
<gene>
    <name evidence="3" type="primary">ssb</name>
    <name evidence="3" type="ORF">GCM10009798_41420</name>
</gene>
<dbReference type="SUPFAM" id="SSF50249">
    <property type="entry name" value="Nucleic acid-binding proteins"/>
    <property type="match status" value="1"/>
</dbReference>
<dbReference type="Pfam" id="PF00436">
    <property type="entry name" value="SSB"/>
    <property type="match status" value="1"/>
</dbReference>
<protein>
    <submittedName>
        <fullName evidence="3">Single-stranded DNA-binding protein</fullName>
    </submittedName>
</protein>
<evidence type="ECO:0000313" key="3">
    <source>
        <dbReference type="EMBL" id="GAA1975858.1"/>
    </source>
</evidence>
<keyword evidence="1 2" id="KW-0238">DNA-binding</keyword>
<evidence type="ECO:0000256" key="1">
    <source>
        <dbReference type="ARBA" id="ARBA00023125"/>
    </source>
</evidence>
<evidence type="ECO:0000313" key="4">
    <source>
        <dbReference type="Proteomes" id="UP001500571"/>
    </source>
</evidence>